<feature type="signal peptide" evidence="2">
    <location>
        <begin position="1"/>
        <end position="18"/>
    </location>
</feature>
<dbReference type="GO" id="GO:0045087">
    <property type="term" value="P:innate immune response"/>
    <property type="evidence" value="ECO:0007669"/>
    <property type="project" value="TreeGrafter"/>
</dbReference>
<feature type="non-terminal residue" evidence="3">
    <location>
        <position position="1"/>
    </location>
</feature>
<reference evidence="3" key="1">
    <citation type="submission" date="2019-09" db="EMBL/GenBank/DDBJ databases">
        <title>Bird 10,000 Genomes (B10K) Project - Family phase.</title>
        <authorList>
            <person name="Zhang G."/>
        </authorList>
    </citation>
    <scope>NUCLEOTIDE SEQUENCE</scope>
    <source>
        <strain evidence="3">B10K-DU-015-28</strain>
        <tissue evidence="3">Muscle</tissue>
    </source>
</reference>
<dbReference type="Proteomes" id="UP000603627">
    <property type="component" value="Unassembled WGS sequence"/>
</dbReference>
<keyword evidence="4" id="KW-1185">Reference proteome</keyword>
<dbReference type="GO" id="GO:0061844">
    <property type="term" value="P:antimicrobial humoral immune response mediated by antimicrobial peptide"/>
    <property type="evidence" value="ECO:0007669"/>
    <property type="project" value="TreeGrafter"/>
</dbReference>
<sequence length="153" mass="16388">MPSPWVLLLLAVLGGACALPAPEPLSYTEALAQAVDSYNGQPEVRNAFRLLSAEPEPGPVSAPPPRVTPPPRSWCLIGAAQPDPEPAPVSAPTRDPPFVTRTPIPVPSLVVPHSGCTPVLIQRGRFGRFLRKVRRFRPKVKFNVHLKGSVGLG</sequence>
<gene>
    <name evidence="3" type="primary">Cathl2</name>
    <name evidence="3" type="ORF">CALORN_R01221</name>
</gene>
<keyword evidence="2" id="KW-0732">Signal</keyword>
<dbReference type="InterPro" id="IPR001894">
    <property type="entry name" value="Cathelicidin-like"/>
</dbReference>
<feature type="non-terminal residue" evidence="3">
    <location>
        <position position="153"/>
    </location>
</feature>
<dbReference type="PANTHER" id="PTHR10206:SF0">
    <property type="entry name" value="CATHELICIDIN B1-RELATED"/>
    <property type="match status" value="1"/>
</dbReference>
<comment type="caution">
    <text evidence="3">The sequence shown here is derived from an EMBL/GenBank/DDBJ whole genome shotgun (WGS) entry which is preliminary data.</text>
</comment>
<accession>A0A852AI97</accession>
<protein>
    <submittedName>
        <fullName evidence="3">CTHL2 protein</fullName>
    </submittedName>
</protein>
<feature type="region of interest" description="Disordered" evidence="1">
    <location>
        <begin position="52"/>
        <end position="72"/>
    </location>
</feature>
<dbReference type="Pfam" id="PF00666">
    <property type="entry name" value="Cathelicidins"/>
    <property type="match status" value="1"/>
</dbReference>
<dbReference type="GO" id="GO:0050830">
    <property type="term" value="P:defense response to Gram-positive bacterium"/>
    <property type="evidence" value="ECO:0007669"/>
    <property type="project" value="TreeGrafter"/>
</dbReference>
<dbReference type="GO" id="GO:0050829">
    <property type="term" value="P:defense response to Gram-negative bacterium"/>
    <property type="evidence" value="ECO:0007669"/>
    <property type="project" value="TreeGrafter"/>
</dbReference>
<dbReference type="GO" id="GO:0001530">
    <property type="term" value="F:lipopolysaccharide binding"/>
    <property type="evidence" value="ECO:0007669"/>
    <property type="project" value="TreeGrafter"/>
</dbReference>
<feature type="chain" id="PRO_5032980134" evidence="2">
    <location>
        <begin position="19"/>
        <end position="153"/>
    </location>
</feature>
<evidence type="ECO:0000256" key="2">
    <source>
        <dbReference type="SAM" id="SignalP"/>
    </source>
</evidence>
<dbReference type="PANTHER" id="PTHR10206">
    <property type="entry name" value="CATHELICIDIN"/>
    <property type="match status" value="1"/>
</dbReference>
<feature type="compositionally biased region" description="Pro residues" evidence="1">
    <location>
        <begin position="56"/>
        <end position="72"/>
    </location>
</feature>
<dbReference type="EMBL" id="WBNL01002507">
    <property type="protein sequence ID" value="NXE71259.1"/>
    <property type="molecule type" value="Genomic_DNA"/>
</dbReference>
<proteinExistence type="predicted"/>
<organism evidence="3 4">
    <name type="scientific">Calcarius ornatus</name>
    <name type="common">Chestnut-collared longspur</name>
    <dbReference type="NCBI Taxonomy" id="198940"/>
    <lineage>
        <taxon>Eukaryota</taxon>
        <taxon>Metazoa</taxon>
        <taxon>Chordata</taxon>
        <taxon>Craniata</taxon>
        <taxon>Vertebrata</taxon>
        <taxon>Euteleostomi</taxon>
        <taxon>Archelosauria</taxon>
        <taxon>Archosauria</taxon>
        <taxon>Dinosauria</taxon>
        <taxon>Saurischia</taxon>
        <taxon>Theropoda</taxon>
        <taxon>Coelurosauria</taxon>
        <taxon>Aves</taxon>
        <taxon>Neognathae</taxon>
        <taxon>Neoaves</taxon>
        <taxon>Telluraves</taxon>
        <taxon>Australaves</taxon>
        <taxon>Passeriformes</taxon>
        <taxon>Passeroidea</taxon>
        <taxon>Fringillidae</taxon>
        <taxon>Emberizinae</taxon>
        <taxon>Emberizini</taxon>
        <taxon>Calcarius</taxon>
    </lineage>
</organism>
<dbReference type="AlphaFoldDB" id="A0A852AI97"/>
<name>A0A852AI97_CALOR</name>
<evidence type="ECO:0000256" key="1">
    <source>
        <dbReference type="SAM" id="MobiDB-lite"/>
    </source>
</evidence>
<dbReference type="GO" id="GO:0005615">
    <property type="term" value="C:extracellular space"/>
    <property type="evidence" value="ECO:0007669"/>
    <property type="project" value="TreeGrafter"/>
</dbReference>
<evidence type="ECO:0000313" key="4">
    <source>
        <dbReference type="Proteomes" id="UP000603627"/>
    </source>
</evidence>
<evidence type="ECO:0000313" key="3">
    <source>
        <dbReference type="EMBL" id="NXE71259.1"/>
    </source>
</evidence>